<organism evidence="1 2">
    <name type="scientific">Methylobacterium isbiliense</name>
    <dbReference type="NCBI Taxonomy" id="315478"/>
    <lineage>
        <taxon>Bacteria</taxon>
        <taxon>Pseudomonadati</taxon>
        <taxon>Pseudomonadota</taxon>
        <taxon>Alphaproteobacteria</taxon>
        <taxon>Hyphomicrobiales</taxon>
        <taxon>Methylobacteriaceae</taxon>
        <taxon>Methylobacterium</taxon>
    </lineage>
</organism>
<evidence type="ECO:0000313" key="2">
    <source>
        <dbReference type="Proteomes" id="UP001055153"/>
    </source>
</evidence>
<accession>A0ABQ4SMZ4</accession>
<name>A0ABQ4SMZ4_9HYPH</name>
<proteinExistence type="predicted"/>
<reference evidence="1" key="2">
    <citation type="submission" date="2021-08" db="EMBL/GenBank/DDBJ databases">
        <authorList>
            <person name="Tani A."/>
            <person name="Ola A."/>
            <person name="Ogura Y."/>
            <person name="Katsura K."/>
            <person name="Hayashi T."/>
        </authorList>
    </citation>
    <scope>NUCLEOTIDE SEQUENCE</scope>
    <source>
        <strain evidence="1">DSM 17168</strain>
    </source>
</reference>
<protein>
    <submittedName>
        <fullName evidence="1">Uncharacterized protein</fullName>
    </submittedName>
</protein>
<comment type="caution">
    <text evidence="1">The sequence shown here is derived from an EMBL/GenBank/DDBJ whole genome shotgun (WGS) entry which is preliminary data.</text>
</comment>
<gene>
    <name evidence="1" type="ORF">GMJLKIPL_6568</name>
</gene>
<keyword evidence="2" id="KW-1185">Reference proteome</keyword>
<dbReference type="EMBL" id="BPQQ01000140">
    <property type="protein sequence ID" value="GJE04604.1"/>
    <property type="molecule type" value="Genomic_DNA"/>
</dbReference>
<dbReference type="Proteomes" id="UP001055153">
    <property type="component" value="Unassembled WGS sequence"/>
</dbReference>
<sequence length="69" mass="7305">MNTFTVTIETPAGPLALRRDTAEAAIETGRTLQREGVGKVFITPPGGTPQPLAEFVSAAIKDLPDWDPA</sequence>
<dbReference type="RefSeq" id="WP_238242039.1">
    <property type="nucleotide sequence ID" value="NZ_BPQQ01000140.1"/>
</dbReference>
<evidence type="ECO:0000313" key="1">
    <source>
        <dbReference type="EMBL" id="GJE04604.1"/>
    </source>
</evidence>
<reference evidence="1" key="1">
    <citation type="journal article" date="2021" name="Front. Microbiol.">
        <title>Comprehensive Comparative Genomics and Phenotyping of Methylobacterium Species.</title>
        <authorList>
            <person name="Alessa O."/>
            <person name="Ogura Y."/>
            <person name="Fujitani Y."/>
            <person name="Takami H."/>
            <person name="Hayashi T."/>
            <person name="Sahin N."/>
            <person name="Tani A."/>
        </authorList>
    </citation>
    <scope>NUCLEOTIDE SEQUENCE</scope>
    <source>
        <strain evidence="1">DSM 17168</strain>
    </source>
</reference>